<name>A0A9X1SH38_9BACT</name>
<keyword evidence="3" id="KW-1185">Reference proteome</keyword>
<dbReference type="Proteomes" id="UP001139103">
    <property type="component" value="Unassembled WGS sequence"/>
</dbReference>
<feature type="chain" id="PRO_5040965980" evidence="1">
    <location>
        <begin position="36"/>
        <end position="475"/>
    </location>
</feature>
<proteinExistence type="predicted"/>
<evidence type="ECO:0000313" key="3">
    <source>
        <dbReference type="Proteomes" id="UP001139103"/>
    </source>
</evidence>
<feature type="signal peptide" evidence="1">
    <location>
        <begin position="1"/>
        <end position="35"/>
    </location>
</feature>
<keyword evidence="1" id="KW-0732">Signal</keyword>
<reference evidence="2" key="1">
    <citation type="submission" date="2021-11" db="EMBL/GenBank/DDBJ databases">
        <title>Genome sequence.</title>
        <authorList>
            <person name="Sun Q."/>
        </authorList>
    </citation>
    <scope>NUCLEOTIDE SEQUENCE</scope>
    <source>
        <strain evidence="2">JC732</strain>
    </source>
</reference>
<evidence type="ECO:0000313" key="2">
    <source>
        <dbReference type="EMBL" id="MCC9629381.1"/>
    </source>
</evidence>
<dbReference type="RefSeq" id="WP_230219334.1">
    <property type="nucleotide sequence ID" value="NZ_JAJKFT010000010.1"/>
</dbReference>
<dbReference type="EMBL" id="JAJKFT010000010">
    <property type="protein sequence ID" value="MCC9629381.1"/>
    <property type="molecule type" value="Genomic_DNA"/>
</dbReference>
<protein>
    <submittedName>
        <fullName evidence="2">Uncharacterized protein</fullName>
    </submittedName>
</protein>
<evidence type="ECO:0000256" key="1">
    <source>
        <dbReference type="SAM" id="SignalP"/>
    </source>
</evidence>
<sequence length="475" mass="54097">MSVPKRRESFAIVRPVRLTLVLCALLASCSSVGWAKTLTKNPPFIDLQKAQITETFFDGPTFVAGIVKKVEYTGKQSQKNATVRTDFEIEIQIEVLRHYCGAEVDGDPMSIKSVWYRPSKFLIDGVPSKPEPGQRIFYLASKKGYLTQAGAWMDGRIAPASDAELDRYDRIFQIMACEDGDLAVAQLRAGCFAADAQYASWCLNALVESHRVADHVRPEFHKRIRQAMKWEEVLDLSWRVVQNVRTPYDAYENADRKLTTLRLGDAEMQIRHHCHMRRLAEIAAVGDSDPLEKEIDDELRYLIRVAYPQMPAPMRIEAIQELTRIARPGGSAVFRSSALYSAPYLWVSPYEAELRSAILAFYQKLAPIDLYCRYAYFRGLRSVMQTDSVHSKKLCREGLSLFELAVITPNERNAQTAASELTYYCKHCRERKIEWEALLKFTEEMRDATSSAAARAHLSKSLKSWGVEEKRLDES</sequence>
<dbReference type="AlphaFoldDB" id="A0A9X1SH38"/>
<dbReference type="PROSITE" id="PS51257">
    <property type="entry name" value="PROKAR_LIPOPROTEIN"/>
    <property type="match status" value="1"/>
</dbReference>
<gene>
    <name evidence="2" type="ORF">LOC68_13345</name>
</gene>
<organism evidence="2 3">
    <name type="scientific">Blastopirellula sediminis</name>
    <dbReference type="NCBI Taxonomy" id="2894196"/>
    <lineage>
        <taxon>Bacteria</taxon>
        <taxon>Pseudomonadati</taxon>
        <taxon>Planctomycetota</taxon>
        <taxon>Planctomycetia</taxon>
        <taxon>Pirellulales</taxon>
        <taxon>Pirellulaceae</taxon>
        <taxon>Blastopirellula</taxon>
    </lineage>
</organism>
<comment type="caution">
    <text evidence="2">The sequence shown here is derived from an EMBL/GenBank/DDBJ whole genome shotgun (WGS) entry which is preliminary data.</text>
</comment>
<accession>A0A9X1SH38</accession>